<feature type="domain" description="Tyr recombinase" evidence="4">
    <location>
        <begin position="204"/>
        <end position="374"/>
    </location>
</feature>
<dbReference type="InterPro" id="IPR010998">
    <property type="entry name" value="Integrase_recombinase_N"/>
</dbReference>
<dbReference type="InterPro" id="IPR011010">
    <property type="entry name" value="DNA_brk_join_enz"/>
</dbReference>
<evidence type="ECO:0000259" key="4">
    <source>
        <dbReference type="PROSITE" id="PS51898"/>
    </source>
</evidence>
<dbReference type="Gene3D" id="1.10.443.10">
    <property type="entry name" value="Intergrase catalytic core"/>
    <property type="match status" value="1"/>
</dbReference>
<keyword evidence="2" id="KW-0238">DNA-binding</keyword>
<dbReference type="RefSeq" id="WP_129354229.1">
    <property type="nucleotide sequence ID" value="NZ_CP026538.1"/>
</dbReference>
<dbReference type="Pfam" id="PF00589">
    <property type="entry name" value="Phage_integrase"/>
    <property type="match status" value="1"/>
</dbReference>
<dbReference type="SUPFAM" id="SSF56349">
    <property type="entry name" value="DNA breaking-rejoining enzymes"/>
    <property type="match status" value="1"/>
</dbReference>
<proteinExistence type="inferred from homology"/>
<evidence type="ECO:0000313" key="5">
    <source>
        <dbReference type="EMBL" id="QAZ68622.1"/>
    </source>
</evidence>
<name>A0A4V0YR55_9BACT</name>
<reference evidence="5 6" key="1">
    <citation type="submission" date="2018-02" db="EMBL/GenBank/DDBJ databases">
        <title>Genome sequence of Desulfovibrio carbinolicus DSM 3852.</title>
        <authorList>
            <person name="Wilbanks E."/>
            <person name="Skennerton C.T."/>
            <person name="Orphan V.J."/>
        </authorList>
    </citation>
    <scope>NUCLEOTIDE SEQUENCE [LARGE SCALE GENOMIC DNA]</scope>
    <source>
        <strain evidence="5 6">DSM 3852</strain>
    </source>
</reference>
<dbReference type="AlphaFoldDB" id="A0A4V0YR55"/>
<gene>
    <name evidence="5" type="ORF">C3Y92_15845</name>
</gene>
<dbReference type="InterPro" id="IPR050090">
    <property type="entry name" value="Tyrosine_recombinase_XerCD"/>
</dbReference>
<dbReference type="InterPro" id="IPR002104">
    <property type="entry name" value="Integrase_catalytic"/>
</dbReference>
<dbReference type="InterPro" id="IPR013762">
    <property type="entry name" value="Integrase-like_cat_sf"/>
</dbReference>
<dbReference type="GO" id="GO:0006310">
    <property type="term" value="P:DNA recombination"/>
    <property type="evidence" value="ECO:0007669"/>
    <property type="project" value="UniProtKB-KW"/>
</dbReference>
<dbReference type="CDD" id="cd00796">
    <property type="entry name" value="INT_Rci_Hp1_C"/>
    <property type="match status" value="1"/>
</dbReference>
<organism evidence="5 6">
    <name type="scientific">Solidesulfovibrio carbinolicus</name>
    <dbReference type="NCBI Taxonomy" id="296842"/>
    <lineage>
        <taxon>Bacteria</taxon>
        <taxon>Pseudomonadati</taxon>
        <taxon>Thermodesulfobacteriota</taxon>
        <taxon>Desulfovibrionia</taxon>
        <taxon>Desulfovibrionales</taxon>
        <taxon>Desulfovibrionaceae</taxon>
        <taxon>Solidesulfovibrio</taxon>
    </lineage>
</organism>
<keyword evidence="6" id="KW-1185">Reference proteome</keyword>
<keyword evidence="3" id="KW-0233">DNA recombination</keyword>
<dbReference type="KEGG" id="dcb:C3Y92_15845"/>
<evidence type="ECO:0000313" key="6">
    <source>
        <dbReference type="Proteomes" id="UP000293296"/>
    </source>
</evidence>
<evidence type="ECO:0000256" key="1">
    <source>
        <dbReference type="ARBA" id="ARBA00008857"/>
    </source>
</evidence>
<accession>A0A4V0YR55</accession>
<dbReference type="OrthoDB" id="5418320at2"/>
<dbReference type="GO" id="GO:0003677">
    <property type="term" value="F:DNA binding"/>
    <property type="evidence" value="ECO:0007669"/>
    <property type="project" value="UniProtKB-KW"/>
</dbReference>
<dbReference type="Gene3D" id="1.10.150.130">
    <property type="match status" value="1"/>
</dbReference>
<dbReference type="GO" id="GO:0015074">
    <property type="term" value="P:DNA integration"/>
    <property type="evidence" value="ECO:0007669"/>
    <property type="project" value="InterPro"/>
</dbReference>
<evidence type="ECO:0000256" key="2">
    <source>
        <dbReference type="ARBA" id="ARBA00023125"/>
    </source>
</evidence>
<dbReference type="PANTHER" id="PTHR30349:SF64">
    <property type="entry name" value="PROPHAGE INTEGRASE INTD-RELATED"/>
    <property type="match status" value="1"/>
</dbReference>
<dbReference type="Proteomes" id="UP000293296">
    <property type="component" value="Chromosome"/>
</dbReference>
<protein>
    <submittedName>
        <fullName evidence="5">Integrase</fullName>
    </submittedName>
</protein>
<sequence>MGVYQRDSRWMVYWHFNGKRHDKSFGRGELAQAKAEKFDQAVRDALEQGLPVPDPESVTASVQVPVPAAGQLDPPATAPIQSFNQVTGRVPGGMLLSELGSKYLAHMKASGRTEKHIRNIEHLVNHVFIPVLGDKPVDSLTYQEDMIPFILHFQGVSSRTGKVRSQYTVNKYCDYLSFIFNFGIDNGFTSVNPLKIWKKPKVQPWDMKLTLDDAKKIMVNAEPHLKWAMEVCFNLGTRPGESELLSLKWEDIDFKASTVRIYASKTKTYRTVPINPEFLKRLEKEQAESQTEYVIEYMGRNLTTIRKAFKNACKRAGITYQTRMYDLRHLFATTLLRKGADLAAVSKMMGHSTVKMTADTYYHYMEGEKERAVNLLPALEVA</sequence>
<comment type="similarity">
    <text evidence="1">Belongs to the 'phage' integrase family.</text>
</comment>
<dbReference type="PROSITE" id="PS51898">
    <property type="entry name" value="TYR_RECOMBINASE"/>
    <property type="match status" value="1"/>
</dbReference>
<evidence type="ECO:0000256" key="3">
    <source>
        <dbReference type="ARBA" id="ARBA00023172"/>
    </source>
</evidence>
<dbReference type="EMBL" id="CP026538">
    <property type="protein sequence ID" value="QAZ68622.1"/>
    <property type="molecule type" value="Genomic_DNA"/>
</dbReference>
<dbReference type="PANTHER" id="PTHR30349">
    <property type="entry name" value="PHAGE INTEGRASE-RELATED"/>
    <property type="match status" value="1"/>
</dbReference>